<proteinExistence type="predicted"/>
<evidence type="ECO:0000313" key="10">
    <source>
        <dbReference type="Proteomes" id="UP000178953"/>
    </source>
</evidence>
<feature type="transmembrane region" description="Helical" evidence="7">
    <location>
        <begin position="315"/>
        <end position="341"/>
    </location>
</feature>
<evidence type="ECO:0000256" key="6">
    <source>
        <dbReference type="ARBA" id="ARBA00023136"/>
    </source>
</evidence>
<evidence type="ECO:0000256" key="2">
    <source>
        <dbReference type="ARBA" id="ARBA00022448"/>
    </source>
</evidence>
<dbReference type="EMBL" id="MCHX01000005">
    <property type="protein sequence ID" value="OFJ55197.1"/>
    <property type="molecule type" value="Genomic_DNA"/>
</dbReference>
<dbReference type="InterPro" id="IPR051125">
    <property type="entry name" value="ABC-4/HrtB_transporter"/>
</dbReference>
<feature type="transmembrane region" description="Helical" evidence="7">
    <location>
        <begin position="272"/>
        <end position="295"/>
    </location>
</feature>
<keyword evidence="5 7" id="KW-1133">Transmembrane helix</keyword>
<evidence type="ECO:0000256" key="4">
    <source>
        <dbReference type="ARBA" id="ARBA00022692"/>
    </source>
</evidence>
<dbReference type="PANTHER" id="PTHR43738">
    <property type="entry name" value="ABC TRANSPORTER, MEMBRANE PROTEIN"/>
    <property type="match status" value="1"/>
</dbReference>
<keyword evidence="2" id="KW-0813">Transport</keyword>
<organism evidence="9 10">
    <name type="scientific">Mycolicibacterium grossiae</name>
    <dbReference type="NCBI Taxonomy" id="1552759"/>
    <lineage>
        <taxon>Bacteria</taxon>
        <taxon>Bacillati</taxon>
        <taxon>Actinomycetota</taxon>
        <taxon>Actinomycetes</taxon>
        <taxon>Mycobacteriales</taxon>
        <taxon>Mycobacteriaceae</taxon>
        <taxon>Mycolicibacterium</taxon>
    </lineage>
</organism>
<evidence type="ECO:0000313" key="9">
    <source>
        <dbReference type="EMBL" id="OFJ55197.1"/>
    </source>
</evidence>
<dbReference type="GO" id="GO:0005886">
    <property type="term" value="C:plasma membrane"/>
    <property type="evidence" value="ECO:0007669"/>
    <property type="project" value="UniProtKB-SubCell"/>
</dbReference>
<keyword evidence="4 7" id="KW-0812">Transmembrane</keyword>
<evidence type="ECO:0000256" key="7">
    <source>
        <dbReference type="SAM" id="Phobius"/>
    </source>
</evidence>
<comment type="subcellular location">
    <subcellularLocation>
        <location evidence="1">Cell membrane</location>
        <topology evidence="1">Multi-pass membrane protein</topology>
    </subcellularLocation>
</comment>
<keyword evidence="10" id="KW-1185">Reference proteome</keyword>
<feature type="transmembrane region" description="Helical" evidence="7">
    <location>
        <begin position="353"/>
        <end position="375"/>
    </location>
</feature>
<feature type="transmembrane region" description="Helical" evidence="7">
    <location>
        <begin position="45"/>
        <end position="62"/>
    </location>
</feature>
<evidence type="ECO:0000256" key="5">
    <source>
        <dbReference type="ARBA" id="ARBA00022989"/>
    </source>
</evidence>
<feature type="domain" description="ABC3 transporter permease C-terminal" evidence="8">
    <location>
        <begin position="274"/>
        <end position="370"/>
    </location>
</feature>
<sequence>METSEVGIEPAAVTAPAIATSASGNTFACLVRFALANIRRRPERFILSVLGIALAIACVTIVRTISSSFAITGADAVTDVLGDAQVWAIPAAGVQYDADVQALVAEGAAPAVVVPDGWRAERTLSGVTDIAGDAVSLRGVDEIPSGQARFGSAVAERLGVSSGDTVTVGGQNLTAAVDGSGQSVWVSSALASTIVGDRGWYTVWAPAGQEKRRDLGATFGAASDLPATYDPSVVPDPAGRGLVYDLVGGSGPLTFEQNYSALFSGKVTSSTLGLISIIGLVLGFVIALSSFLAAVAERKREFGIMSSIGLADEVLYFFLVESGIVFVVAYLVGVLGAGAAVALTIPSIATPTAWLQAAAMVAAFLPAMAIVGALVPVHRLLQQRPVDLLGDR</sequence>
<keyword evidence="3" id="KW-1003">Cell membrane</keyword>
<accession>A0A1E8Q9E5</accession>
<dbReference type="AlphaFoldDB" id="A0A1E8Q9E5"/>
<gene>
    <name evidence="9" type="ORF">BEL07_03220</name>
</gene>
<feature type="transmembrane region" description="Helical" evidence="7">
    <location>
        <begin position="12"/>
        <end position="33"/>
    </location>
</feature>
<dbReference type="InterPro" id="IPR003838">
    <property type="entry name" value="ABC3_permease_C"/>
</dbReference>
<name>A0A1E8Q9E5_9MYCO</name>
<dbReference type="RefSeq" id="WP_070351672.1">
    <property type="nucleotide sequence ID" value="NZ_CP043474.1"/>
</dbReference>
<dbReference type="Pfam" id="PF02687">
    <property type="entry name" value="FtsX"/>
    <property type="match status" value="1"/>
</dbReference>
<dbReference type="PANTHER" id="PTHR43738:SF1">
    <property type="entry name" value="HEMIN TRANSPORT SYSTEM PERMEASE PROTEIN HRTB-RELATED"/>
    <property type="match status" value="1"/>
</dbReference>
<evidence type="ECO:0000259" key="8">
    <source>
        <dbReference type="Pfam" id="PF02687"/>
    </source>
</evidence>
<reference evidence="9 10" key="1">
    <citation type="submission" date="2016-09" db="EMBL/GenBank/DDBJ databases">
        <title>genome sequence of Mycobacterium sp. 739 SCH.</title>
        <authorList>
            <person name="Greninger A.L."/>
            <person name="Qin X."/>
            <person name="Jerome K."/>
            <person name="Vora S."/>
            <person name="Quinn K."/>
        </authorList>
    </citation>
    <scope>NUCLEOTIDE SEQUENCE [LARGE SCALE GENOMIC DNA]</scope>
    <source>
        <strain evidence="9 10">SCH</strain>
    </source>
</reference>
<evidence type="ECO:0000256" key="3">
    <source>
        <dbReference type="ARBA" id="ARBA00022475"/>
    </source>
</evidence>
<dbReference type="Proteomes" id="UP000178953">
    <property type="component" value="Unassembled WGS sequence"/>
</dbReference>
<comment type="caution">
    <text evidence="9">The sequence shown here is derived from an EMBL/GenBank/DDBJ whole genome shotgun (WGS) entry which is preliminary data.</text>
</comment>
<evidence type="ECO:0000256" key="1">
    <source>
        <dbReference type="ARBA" id="ARBA00004651"/>
    </source>
</evidence>
<dbReference type="OrthoDB" id="4669450at2"/>
<protein>
    <submittedName>
        <fullName evidence="9">ABC transporter substrate-binding protein</fullName>
    </submittedName>
</protein>
<keyword evidence="6 7" id="KW-0472">Membrane</keyword>